<dbReference type="RefSeq" id="WP_036875940.1">
    <property type="nucleotide sequence ID" value="NZ_JOIJ01000004.1"/>
</dbReference>
<dbReference type="InterPro" id="IPR001387">
    <property type="entry name" value="Cro/C1-type_HTH"/>
</dbReference>
<dbReference type="CDD" id="cd00093">
    <property type="entry name" value="HTH_XRE"/>
    <property type="match status" value="1"/>
</dbReference>
<dbReference type="InterPro" id="IPR010982">
    <property type="entry name" value="Lambda_DNA-bd_dom_sf"/>
</dbReference>
<keyword evidence="4" id="KW-1185">Reference proteome</keyword>
<evidence type="ECO:0000259" key="2">
    <source>
        <dbReference type="PROSITE" id="PS50943"/>
    </source>
</evidence>
<dbReference type="SUPFAM" id="SSF47413">
    <property type="entry name" value="lambda repressor-like DNA-binding domains"/>
    <property type="match status" value="1"/>
</dbReference>
<protein>
    <submittedName>
        <fullName evidence="3">Transcriptional regulator with XRE-family HTH domain</fullName>
    </submittedName>
</protein>
<name>A0A660CMM1_9PSEU</name>
<dbReference type="GO" id="GO:0003677">
    <property type="term" value="F:DNA binding"/>
    <property type="evidence" value="ECO:0007669"/>
    <property type="project" value="UniProtKB-KW"/>
</dbReference>
<dbReference type="InterPro" id="IPR014710">
    <property type="entry name" value="RmlC-like_jellyroll"/>
</dbReference>
<dbReference type="InterPro" id="IPR011051">
    <property type="entry name" value="RmlC_Cupin_sf"/>
</dbReference>
<dbReference type="InterPro" id="IPR050807">
    <property type="entry name" value="TransReg_Diox_bact_type"/>
</dbReference>
<dbReference type="Proteomes" id="UP000317303">
    <property type="component" value="Unassembled WGS sequence"/>
</dbReference>
<reference evidence="3 4" key="1">
    <citation type="submission" date="2019-07" db="EMBL/GenBank/DDBJ databases">
        <title>R&amp;d 2014.</title>
        <authorList>
            <person name="Klenk H.-P."/>
        </authorList>
    </citation>
    <scope>NUCLEOTIDE SEQUENCE [LARGE SCALE GENOMIC DNA]</scope>
    <source>
        <strain evidence="3 4">DSM 43194</strain>
    </source>
</reference>
<dbReference type="PROSITE" id="PS50943">
    <property type="entry name" value="HTH_CROC1"/>
    <property type="match status" value="1"/>
</dbReference>
<dbReference type="AlphaFoldDB" id="A0A660CMM1"/>
<dbReference type="OrthoDB" id="5114244at2"/>
<dbReference type="InterPro" id="IPR013096">
    <property type="entry name" value="Cupin_2"/>
</dbReference>
<dbReference type="PANTHER" id="PTHR46797:SF2">
    <property type="entry name" value="TRANSCRIPTIONAL REGULATOR"/>
    <property type="match status" value="1"/>
</dbReference>
<dbReference type="SMART" id="SM00530">
    <property type="entry name" value="HTH_XRE"/>
    <property type="match status" value="1"/>
</dbReference>
<evidence type="ECO:0000313" key="4">
    <source>
        <dbReference type="Proteomes" id="UP000317303"/>
    </source>
</evidence>
<dbReference type="Gene3D" id="2.60.120.10">
    <property type="entry name" value="Jelly Rolls"/>
    <property type="match status" value="1"/>
</dbReference>
<feature type="domain" description="HTH cro/C1-type" evidence="2">
    <location>
        <begin position="13"/>
        <end position="67"/>
    </location>
</feature>
<comment type="caution">
    <text evidence="3">The sequence shown here is derived from an EMBL/GenBank/DDBJ whole genome shotgun (WGS) entry which is preliminary data.</text>
</comment>
<evidence type="ECO:0000313" key="3">
    <source>
        <dbReference type="EMBL" id="TWH22893.1"/>
    </source>
</evidence>
<dbReference type="GO" id="GO:0003700">
    <property type="term" value="F:DNA-binding transcription factor activity"/>
    <property type="evidence" value="ECO:0007669"/>
    <property type="project" value="TreeGrafter"/>
</dbReference>
<accession>A0A660CMM1</accession>
<dbReference type="PANTHER" id="PTHR46797">
    <property type="entry name" value="HTH-TYPE TRANSCRIPTIONAL REGULATOR"/>
    <property type="match status" value="1"/>
</dbReference>
<dbReference type="GO" id="GO:0005829">
    <property type="term" value="C:cytosol"/>
    <property type="evidence" value="ECO:0007669"/>
    <property type="project" value="TreeGrafter"/>
</dbReference>
<dbReference type="Pfam" id="PF07883">
    <property type="entry name" value="Cupin_2"/>
    <property type="match status" value="1"/>
</dbReference>
<sequence>MLPADDVELGARLRALRTERGISLRALSAELGISPSALSQMERGSKRPSVTRLFQILTVLDVPLSAAFGDPAGSDAAPAEPVVVTRAGEVPELSLGNGVTYRSLTPVPVSGAEVYETVYPPGSSSSQDTEYLRHTGHEMGTVTSGTLTVEVDGERYELGPGDGIRFPSASPHRIHNAGERTAVAVWINLR</sequence>
<gene>
    <name evidence="3" type="ORF">JD82_04785</name>
</gene>
<dbReference type="EMBL" id="VLJV01000001">
    <property type="protein sequence ID" value="TWH22893.1"/>
    <property type="molecule type" value="Genomic_DNA"/>
</dbReference>
<proteinExistence type="predicted"/>
<dbReference type="Gene3D" id="1.10.260.40">
    <property type="entry name" value="lambda repressor-like DNA-binding domains"/>
    <property type="match status" value="1"/>
</dbReference>
<evidence type="ECO:0000256" key="1">
    <source>
        <dbReference type="ARBA" id="ARBA00023125"/>
    </source>
</evidence>
<organism evidence="3 4">
    <name type="scientific">Prauserella rugosa</name>
    <dbReference type="NCBI Taxonomy" id="43354"/>
    <lineage>
        <taxon>Bacteria</taxon>
        <taxon>Bacillati</taxon>
        <taxon>Actinomycetota</taxon>
        <taxon>Actinomycetes</taxon>
        <taxon>Pseudonocardiales</taxon>
        <taxon>Pseudonocardiaceae</taxon>
        <taxon>Prauserella</taxon>
    </lineage>
</organism>
<keyword evidence="1" id="KW-0238">DNA-binding</keyword>
<dbReference type="CDD" id="cd02209">
    <property type="entry name" value="cupin_XRE_C"/>
    <property type="match status" value="1"/>
</dbReference>
<dbReference type="SUPFAM" id="SSF51182">
    <property type="entry name" value="RmlC-like cupins"/>
    <property type="match status" value="1"/>
</dbReference>
<dbReference type="Pfam" id="PF01381">
    <property type="entry name" value="HTH_3"/>
    <property type="match status" value="1"/>
</dbReference>